<feature type="transmembrane region" description="Helical" evidence="1">
    <location>
        <begin position="860"/>
        <end position="882"/>
    </location>
</feature>
<dbReference type="SUPFAM" id="SSF82714">
    <property type="entry name" value="Multidrug efflux transporter AcrB TolC docking domain, DN and DC subdomains"/>
    <property type="match status" value="2"/>
</dbReference>
<feature type="transmembrane region" description="Helical" evidence="1">
    <location>
        <begin position="463"/>
        <end position="486"/>
    </location>
</feature>
<dbReference type="InterPro" id="IPR027463">
    <property type="entry name" value="AcrB_DN_DC_subdom"/>
</dbReference>
<dbReference type="Gene3D" id="3.30.70.1430">
    <property type="entry name" value="Multidrug efflux transporter AcrB pore domain"/>
    <property type="match status" value="2"/>
</dbReference>
<dbReference type="Gene3D" id="3.30.70.1320">
    <property type="entry name" value="Multidrug efflux transporter AcrB pore domain like"/>
    <property type="match status" value="1"/>
</dbReference>
<dbReference type="Gene3D" id="3.30.2090.10">
    <property type="entry name" value="Multidrug efflux transporter AcrB TolC docking domain, DN and DC subdomains"/>
    <property type="match status" value="2"/>
</dbReference>
<gene>
    <name evidence="2" type="ORF">LDX50_30330</name>
</gene>
<proteinExistence type="predicted"/>
<dbReference type="SUPFAM" id="SSF82866">
    <property type="entry name" value="Multidrug efflux transporter AcrB transmembrane domain"/>
    <property type="match status" value="2"/>
</dbReference>
<evidence type="ECO:0000313" key="3">
    <source>
        <dbReference type="Proteomes" id="UP001139409"/>
    </source>
</evidence>
<comment type="caution">
    <text evidence="2">The sequence shown here is derived from an EMBL/GenBank/DDBJ whole genome shotgun (WGS) entry which is preliminary data.</text>
</comment>
<evidence type="ECO:0000256" key="1">
    <source>
        <dbReference type="SAM" id="Phobius"/>
    </source>
</evidence>
<organism evidence="2 3">
    <name type="scientific">Fulvivirga sedimenti</name>
    <dbReference type="NCBI Taxonomy" id="2879465"/>
    <lineage>
        <taxon>Bacteria</taxon>
        <taxon>Pseudomonadati</taxon>
        <taxon>Bacteroidota</taxon>
        <taxon>Cytophagia</taxon>
        <taxon>Cytophagales</taxon>
        <taxon>Fulvivirgaceae</taxon>
        <taxon>Fulvivirga</taxon>
    </lineage>
</organism>
<feature type="transmembrane region" description="Helical" evidence="1">
    <location>
        <begin position="386"/>
        <end position="410"/>
    </location>
</feature>
<feature type="transmembrane region" description="Helical" evidence="1">
    <location>
        <begin position="889"/>
        <end position="909"/>
    </location>
</feature>
<feature type="transmembrane region" description="Helical" evidence="1">
    <location>
        <begin position="915"/>
        <end position="940"/>
    </location>
</feature>
<feature type="transmembrane region" description="Helical" evidence="1">
    <location>
        <begin position="531"/>
        <end position="555"/>
    </location>
</feature>
<dbReference type="RefSeq" id="WP_225700069.1">
    <property type="nucleotide sequence ID" value="NZ_JAIXNE010000011.1"/>
</dbReference>
<feature type="transmembrane region" description="Helical" evidence="1">
    <location>
        <begin position="992"/>
        <end position="1018"/>
    </location>
</feature>
<keyword evidence="1" id="KW-1133">Transmembrane helix</keyword>
<accession>A0A9X1HVU5</accession>
<keyword evidence="1" id="KW-0472">Membrane</keyword>
<protein>
    <submittedName>
        <fullName evidence="2">Efflux RND transporter permease subunit</fullName>
    </submittedName>
</protein>
<dbReference type="Pfam" id="PF00873">
    <property type="entry name" value="ACR_tran"/>
    <property type="match status" value="1"/>
</dbReference>
<feature type="transmembrane region" description="Helical" evidence="1">
    <location>
        <begin position="360"/>
        <end position="380"/>
    </location>
</feature>
<dbReference type="SUPFAM" id="SSF82693">
    <property type="entry name" value="Multidrug efflux transporter AcrB pore domain, PN1, PN2, PC1 and PC2 subdomains"/>
    <property type="match status" value="3"/>
</dbReference>
<name>A0A9X1HVU5_9BACT</name>
<dbReference type="AlphaFoldDB" id="A0A9X1HVU5"/>
<dbReference type="GO" id="GO:0042910">
    <property type="term" value="F:xenobiotic transmembrane transporter activity"/>
    <property type="evidence" value="ECO:0007669"/>
    <property type="project" value="TreeGrafter"/>
</dbReference>
<dbReference type="Gene3D" id="3.30.70.1440">
    <property type="entry name" value="Multidrug efflux transporter AcrB pore domain"/>
    <property type="match status" value="1"/>
</dbReference>
<evidence type="ECO:0000313" key="2">
    <source>
        <dbReference type="EMBL" id="MCA6079209.1"/>
    </source>
</evidence>
<dbReference type="PRINTS" id="PR00702">
    <property type="entry name" value="ACRIFLAVINRP"/>
</dbReference>
<reference evidence="2" key="1">
    <citation type="submission" date="2021-09" db="EMBL/GenBank/DDBJ databases">
        <title>Fulvivirga sp. isolated from coastal sediment.</title>
        <authorList>
            <person name="Yu H."/>
        </authorList>
    </citation>
    <scope>NUCLEOTIDE SEQUENCE</scope>
    <source>
        <strain evidence="2">1062</strain>
    </source>
</reference>
<dbReference type="PANTHER" id="PTHR32063:SF0">
    <property type="entry name" value="SWARMING MOTILITY PROTEIN SWRC"/>
    <property type="match status" value="1"/>
</dbReference>
<dbReference type="Gene3D" id="1.20.1640.10">
    <property type="entry name" value="Multidrug efflux transporter AcrB transmembrane domain"/>
    <property type="match status" value="2"/>
</dbReference>
<dbReference type="Proteomes" id="UP001139409">
    <property type="component" value="Unassembled WGS sequence"/>
</dbReference>
<dbReference type="InterPro" id="IPR001036">
    <property type="entry name" value="Acrflvin-R"/>
</dbReference>
<keyword evidence="3" id="KW-1185">Reference proteome</keyword>
<keyword evidence="1" id="KW-0812">Transmembrane</keyword>
<sequence length="1031" mass="112726">MDITRLSIQRPVVIIVFYILITLLGIYMYSRLNYELVPRFTPEVITVATVYPGAGPESVEDKISKPIEDALSSVENVDLIVATSRDNFSLVRLELLAGTNVDIAVQDVQRKIAAIAGNLPDDARSPSISRFDFDDLPVMRIGLSSGLSPVELSALAEDKIVPALSRLEGVAEVRLLGGREKEIRVDVDNDKLNLYGISILQVIQAIQVANTEIPVGALSSAGRVRTLKFSGQFSSVQELREIPIVHPRTRVNIPLQEVADIYESITAQKVISRVNTANSLGLDIKKRGGANAVKMSRRVQEELQRLTDEYRDQKVIFNISQDTSEFTLEAANAVMKDLGFAIFLVSLVMLLFLHSLRNSVIVLLSIPTSILTTYIFMYLLGFSLNLLSLLGLSLAIGILVDDSIVVLENIYRHLEMGKDRVKAAYEGRMEIGFTAISITLIDVVVFLPIIFSSGLVADLLRQFSVVILISTLTSLLVSFTLAPLLVSRFGKLEVLRPGSITGRLVRAFERMIDAFGVFMANLLQKAMNHRVITLAIAAAMLAGSVFLILGGFIGIEFIKSGDRGEFLLELELPSGTSIEKTDKITRLVESHLADVPEITGIFTTVGITSSGRIEVSTENLAELSIKLIDKRQRDRSASEIARQIKLDLESVIPGVRIRPIDINILGLRDDDAVQVSVTSGDTEKLYALAKQVEGVLGEIVGVVEVTSSAVGRDLETRFVPDRDLMETLSINPVYAGATLRTAVNGNLDNNLVSEDSDIPIHIQLQRSDKTDPEKLLDMSVINEKGQVVKLKQFVSLQDIPSPGVLERTNRTPSVTIKSQVIGRTGGQVNQEFRNKLENMSGTGNVYFIFGGQTKRTQEGLATMLVAFAASILLVYFVLVVLYNSFVYPLVVLFSIPMALIGALLALALTMEALSIFSILGLVMLVGLVGKNAILVVDFTIRLQQEGMEVKQALLEATKLRFRPVLMTNLSMIIGLIPIALATGAGSEWKNGLAWVIIGGLSSSMLLTLIIVPVIYTLFAHQIKNVKVSEAS</sequence>
<feature type="transmembrane region" description="Helical" evidence="1">
    <location>
        <begin position="431"/>
        <end position="451"/>
    </location>
</feature>
<feature type="transmembrane region" description="Helical" evidence="1">
    <location>
        <begin position="961"/>
        <end position="980"/>
    </location>
</feature>
<dbReference type="PANTHER" id="PTHR32063">
    <property type="match status" value="1"/>
</dbReference>
<dbReference type="EMBL" id="JAIXNE010000011">
    <property type="protein sequence ID" value="MCA6079209.1"/>
    <property type="molecule type" value="Genomic_DNA"/>
</dbReference>
<dbReference type="GO" id="GO:0005886">
    <property type="term" value="C:plasma membrane"/>
    <property type="evidence" value="ECO:0007669"/>
    <property type="project" value="TreeGrafter"/>
</dbReference>
<feature type="transmembrane region" description="Helical" evidence="1">
    <location>
        <begin position="12"/>
        <end position="30"/>
    </location>
</feature>
<feature type="transmembrane region" description="Helical" evidence="1">
    <location>
        <begin position="333"/>
        <end position="353"/>
    </location>
</feature>